<feature type="domain" description="GIY-YIG" evidence="1">
    <location>
        <begin position="1"/>
        <end position="37"/>
    </location>
</feature>
<evidence type="ECO:0000313" key="3">
    <source>
        <dbReference type="Proteomes" id="UP000525652"/>
    </source>
</evidence>
<evidence type="ECO:0000259" key="1">
    <source>
        <dbReference type="PROSITE" id="PS50164"/>
    </source>
</evidence>
<sequence length="37" mass="4499">MFHVYILENLKGRLYIGHTEDIHRRLRQHNSPEAKIL</sequence>
<proteinExistence type="predicted"/>
<dbReference type="Pfam" id="PF01541">
    <property type="entry name" value="GIY-YIG"/>
    <property type="match status" value="1"/>
</dbReference>
<gene>
    <name evidence="2" type="ORF">H5P30_12375</name>
</gene>
<keyword evidence="3" id="KW-1185">Reference proteome</keyword>
<accession>A0A7X1E6D4</accession>
<reference evidence="2 3" key="1">
    <citation type="submission" date="2020-07" db="EMBL/GenBank/DDBJ databases">
        <authorList>
            <person name="Feng X."/>
        </authorList>
    </citation>
    <scope>NUCLEOTIDE SEQUENCE [LARGE SCALE GENOMIC DNA]</scope>
    <source>
        <strain evidence="2 3">JCM14086</strain>
    </source>
</reference>
<dbReference type="SUPFAM" id="SSF82771">
    <property type="entry name" value="GIY-YIG endonuclease"/>
    <property type="match status" value="1"/>
</dbReference>
<dbReference type="InterPro" id="IPR035901">
    <property type="entry name" value="GIY-YIG_endonuc_sf"/>
</dbReference>
<name>A0A7X1E6D4_9BACT</name>
<protein>
    <submittedName>
        <fullName evidence="2">GIY-YIG nuclease family protein</fullName>
    </submittedName>
</protein>
<comment type="caution">
    <text evidence="2">The sequence shown here is derived from an EMBL/GenBank/DDBJ whole genome shotgun (WGS) entry which is preliminary data.</text>
</comment>
<dbReference type="RefSeq" id="WP_185693239.1">
    <property type="nucleotide sequence ID" value="NZ_JACHVA010000101.1"/>
</dbReference>
<dbReference type="AlphaFoldDB" id="A0A7X1E6D4"/>
<organism evidence="2 3">
    <name type="scientific">Puniceicoccus vermicola</name>
    <dbReference type="NCBI Taxonomy" id="388746"/>
    <lineage>
        <taxon>Bacteria</taxon>
        <taxon>Pseudomonadati</taxon>
        <taxon>Verrucomicrobiota</taxon>
        <taxon>Opitutia</taxon>
        <taxon>Puniceicoccales</taxon>
        <taxon>Puniceicoccaceae</taxon>
        <taxon>Puniceicoccus</taxon>
    </lineage>
</organism>
<dbReference type="PROSITE" id="PS50164">
    <property type="entry name" value="GIY_YIG"/>
    <property type="match status" value="1"/>
</dbReference>
<dbReference type="EMBL" id="JACHVA010000101">
    <property type="protein sequence ID" value="MBC2602572.1"/>
    <property type="molecule type" value="Genomic_DNA"/>
</dbReference>
<dbReference type="Gene3D" id="3.40.1440.10">
    <property type="entry name" value="GIY-YIG endonuclease"/>
    <property type="match status" value="1"/>
</dbReference>
<dbReference type="InterPro" id="IPR000305">
    <property type="entry name" value="GIY-YIG_endonuc"/>
</dbReference>
<evidence type="ECO:0000313" key="2">
    <source>
        <dbReference type="EMBL" id="MBC2602572.1"/>
    </source>
</evidence>
<dbReference type="Proteomes" id="UP000525652">
    <property type="component" value="Unassembled WGS sequence"/>
</dbReference>